<accession>A0A0A2VQY2</accession>
<dbReference type="EMBL" id="ANFO01001277">
    <property type="protein sequence ID" value="KGQ03194.1"/>
    <property type="molecule type" value="Genomic_DNA"/>
</dbReference>
<dbReference type="InterPro" id="IPR003819">
    <property type="entry name" value="TauD/TfdA-like"/>
</dbReference>
<keyword evidence="1" id="KW-0560">Oxidoreductase</keyword>
<organism evidence="3 4">
    <name type="scientific">Beauveria bassiana D1-5</name>
    <dbReference type="NCBI Taxonomy" id="1245745"/>
    <lineage>
        <taxon>Eukaryota</taxon>
        <taxon>Fungi</taxon>
        <taxon>Dikarya</taxon>
        <taxon>Ascomycota</taxon>
        <taxon>Pezizomycotina</taxon>
        <taxon>Sordariomycetes</taxon>
        <taxon>Hypocreomycetidae</taxon>
        <taxon>Hypocreales</taxon>
        <taxon>Cordycipitaceae</taxon>
        <taxon>Beauveria</taxon>
    </lineage>
</organism>
<gene>
    <name evidence="3" type="ORF">BBAD15_g11602</name>
</gene>
<name>A0A0A2VQY2_BEABA</name>
<dbReference type="Proteomes" id="UP000030106">
    <property type="component" value="Unassembled WGS sequence"/>
</dbReference>
<dbReference type="eggNOG" id="ENOG502S1E9">
    <property type="taxonomic scope" value="Eukaryota"/>
</dbReference>
<dbReference type="Pfam" id="PF02668">
    <property type="entry name" value="TauD"/>
    <property type="match status" value="1"/>
</dbReference>
<dbReference type="OrthoDB" id="2960375at2759"/>
<reference evidence="3 4" key="1">
    <citation type="submission" date="2012-10" db="EMBL/GenBank/DDBJ databases">
        <title>Genome sequencing and analysis of entomopathogenic fungi Beauveria bassiana D1-5.</title>
        <authorList>
            <person name="Li Q."/>
            <person name="Wang L."/>
            <person name="Zhang Z."/>
            <person name="Wang Q."/>
            <person name="Ren J."/>
            <person name="Wang M."/>
            <person name="Xu W."/>
            <person name="Wang J."/>
            <person name="Lu Y."/>
            <person name="Du Q."/>
            <person name="Sun Z."/>
        </authorList>
    </citation>
    <scope>NUCLEOTIDE SEQUENCE [LARGE SCALE GENOMIC DNA]</scope>
    <source>
        <strain evidence="3 4">D1-5</strain>
    </source>
</reference>
<proteinExistence type="predicted"/>
<comment type="caution">
    <text evidence="3">The sequence shown here is derived from an EMBL/GenBank/DDBJ whole genome shotgun (WGS) entry which is preliminary data.</text>
</comment>
<dbReference type="InterPro" id="IPR042098">
    <property type="entry name" value="TauD-like_sf"/>
</dbReference>
<evidence type="ECO:0000313" key="4">
    <source>
        <dbReference type="Proteomes" id="UP000030106"/>
    </source>
</evidence>
<feature type="domain" description="TauD/TfdA-like" evidence="2">
    <location>
        <begin position="52"/>
        <end position="313"/>
    </location>
</feature>
<dbReference type="SUPFAM" id="SSF51197">
    <property type="entry name" value="Clavaminate synthase-like"/>
    <property type="match status" value="1"/>
</dbReference>
<dbReference type="AlphaFoldDB" id="A0A0A2VQY2"/>
<evidence type="ECO:0000259" key="2">
    <source>
        <dbReference type="Pfam" id="PF02668"/>
    </source>
</evidence>
<dbReference type="GO" id="GO:0016491">
    <property type="term" value="F:oxidoreductase activity"/>
    <property type="evidence" value="ECO:0007669"/>
    <property type="project" value="UniProtKB-KW"/>
</dbReference>
<dbReference type="Gene3D" id="3.60.130.10">
    <property type="entry name" value="Clavaminate synthase-like"/>
    <property type="match status" value="1"/>
</dbReference>
<dbReference type="STRING" id="1245745.A0A0A2VQY2"/>
<protein>
    <recommendedName>
        <fullName evidence="2">TauD/TfdA-like domain-containing protein</fullName>
    </recommendedName>
</protein>
<dbReference type="HOGENOM" id="CLU_059205_0_0_1"/>
<evidence type="ECO:0000256" key="1">
    <source>
        <dbReference type="ARBA" id="ARBA00023002"/>
    </source>
</evidence>
<sequence>MNVANSSSRLCRATVRLPTKRPVLYQPALIRSCSFSTVQTRRDSHEGPSTIQFQATDPLSATEPRFVANVHQALESRGMAKIKLDFPDPKSSFLEKLVCSFNKNHGHQLPITHSASQGWFWDVRPSNGTLIPLQTANHRARSETMEDFPWHTDCSYEASPPRYFGLHVLQHDRHGGGTLSAMNIEKLGEALSPEARQSLRRNEYTITIPPEFIKDASQTKIAGNIMAFGQTSGSATTMMRYRRDLLKPQTTAAAAALHELDTLLDGTSGVAAKSTVHLTASECPSGTIILMDNRRWLHARNHIKDPDRHLRRIRWDAIPFPRD</sequence>
<evidence type="ECO:0000313" key="3">
    <source>
        <dbReference type="EMBL" id="KGQ03194.1"/>
    </source>
</evidence>